<dbReference type="Pfam" id="PF13640">
    <property type="entry name" value="2OG-FeII_Oxy_3"/>
    <property type="match status" value="1"/>
</dbReference>
<accession>A0ABR1JW25</accession>
<sequence>MSDTLATSAFNSKPSSTGVAIHEIQTYLDVQERIRNPDDYGYDCLPVVVAGGVNISDGTCDARASIYRDYEGPAGLPGVDPMTSMLLRGILGPGLGLYSRESARSSRAARERNNREVAEKNRAEGRANSKLIDALSRASLSPWIHGSIRSSWGYKQIRELKLGIVVEHEGERDEDAKKKVIQAGTIANPNTSVILANATPSSFGKGEETVFDPTYRNGLEIPAEKIRLSDTKMFKEYVESIVANNLFRNRKKTGRSSNSNSASGIHVKLYKLAVYEKGGHFDWHMDSTHGDNHHATALLFLGSEWTGGELKLRHGGKEFSTKEIEGSEDEEDVYLVAFYTDVEHKVEPVEDGTRIVLQFDVFVDPPPGDDIDEYDTDTSEGPITLASKEADENPGIDGTHPQPGALEEVAKIIEEKLNGETEEHRLDRVAFPLQHLYRLASIRSEYLKGADATLYEYLVSYKSGMFDVALHPVLLQEETNSAGRWIGDDSDRVEPRAWVFESKISEEEKCQRGSDAVDVKADRASDDDALSTTSKASKLKSFEYKKQEFHLLKNCSLSLLEQTGYIARTGNEAQLGNARYFGGGMFIAMNGRE</sequence>
<dbReference type="InterPro" id="IPR005123">
    <property type="entry name" value="Oxoglu/Fe-dep_dioxygenase_dom"/>
</dbReference>
<evidence type="ECO:0000313" key="4">
    <source>
        <dbReference type="Proteomes" id="UP001498398"/>
    </source>
</evidence>
<dbReference type="Gene3D" id="2.60.120.620">
    <property type="entry name" value="q2cbj1_9rhob like domain"/>
    <property type="match status" value="1"/>
</dbReference>
<evidence type="ECO:0000313" key="3">
    <source>
        <dbReference type="EMBL" id="KAK7468370.1"/>
    </source>
</evidence>
<dbReference type="EMBL" id="JBANRG010000003">
    <property type="protein sequence ID" value="KAK7468370.1"/>
    <property type="molecule type" value="Genomic_DNA"/>
</dbReference>
<proteinExistence type="predicted"/>
<comment type="caution">
    <text evidence="3">The sequence shown here is derived from an EMBL/GenBank/DDBJ whole genome shotgun (WGS) entry which is preliminary data.</text>
</comment>
<dbReference type="PANTHER" id="PTHR33099">
    <property type="entry name" value="FE2OG DIOXYGENASE DOMAIN-CONTAINING PROTEIN"/>
    <property type="match status" value="1"/>
</dbReference>
<evidence type="ECO:0000259" key="2">
    <source>
        <dbReference type="PROSITE" id="PS51471"/>
    </source>
</evidence>
<reference evidence="3 4" key="1">
    <citation type="submission" date="2024-01" db="EMBL/GenBank/DDBJ databases">
        <title>A draft genome for the cacao thread blight pathogen Marasmiellus scandens.</title>
        <authorList>
            <person name="Baruah I.K."/>
            <person name="Leung J."/>
            <person name="Bukari Y."/>
            <person name="Amoako-Attah I."/>
            <person name="Meinhardt L.W."/>
            <person name="Bailey B.A."/>
            <person name="Cohen S.P."/>
        </authorList>
    </citation>
    <scope>NUCLEOTIDE SEQUENCE [LARGE SCALE GENOMIC DNA]</scope>
    <source>
        <strain evidence="3 4">GH-19</strain>
    </source>
</reference>
<name>A0ABR1JW25_9AGAR</name>
<organism evidence="3 4">
    <name type="scientific">Marasmiellus scandens</name>
    <dbReference type="NCBI Taxonomy" id="2682957"/>
    <lineage>
        <taxon>Eukaryota</taxon>
        <taxon>Fungi</taxon>
        <taxon>Dikarya</taxon>
        <taxon>Basidiomycota</taxon>
        <taxon>Agaricomycotina</taxon>
        <taxon>Agaricomycetes</taxon>
        <taxon>Agaricomycetidae</taxon>
        <taxon>Agaricales</taxon>
        <taxon>Marasmiineae</taxon>
        <taxon>Omphalotaceae</taxon>
        <taxon>Marasmiellus</taxon>
    </lineage>
</organism>
<dbReference type="Proteomes" id="UP001498398">
    <property type="component" value="Unassembled WGS sequence"/>
</dbReference>
<dbReference type="PANTHER" id="PTHR33099:SF11">
    <property type="entry name" value="FE2OG DIOXYGENASE DOMAIN-CONTAINING PROTEIN"/>
    <property type="match status" value="1"/>
</dbReference>
<dbReference type="PROSITE" id="PS51471">
    <property type="entry name" value="FE2OG_OXY"/>
    <property type="match status" value="1"/>
</dbReference>
<dbReference type="InterPro" id="IPR044862">
    <property type="entry name" value="Pro_4_hyd_alph_FE2OG_OXY"/>
</dbReference>
<feature type="domain" description="Fe2OG dioxygenase" evidence="2">
    <location>
        <begin position="264"/>
        <end position="363"/>
    </location>
</feature>
<evidence type="ECO:0000256" key="1">
    <source>
        <dbReference type="SAM" id="MobiDB-lite"/>
    </source>
</evidence>
<feature type="region of interest" description="Disordered" evidence="1">
    <location>
        <begin position="102"/>
        <end position="123"/>
    </location>
</feature>
<keyword evidence="4" id="KW-1185">Reference proteome</keyword>
<protein>
    <recommendedName>
        <fullName evidence="2">Fe2OG dioxygenase domain-containing protein</fullName>
    </recommendedName>
</protein>
<gene>
    <name evidence="3" type="ORF">VKT23_002886</name>
</gene>